<keyword evidence="3" id="KW-0560">Oxidoreductase</keyword>
<reference evidence="6 7" key="1">
    <citation type="submission" date="2015-06" db="EMBL/GenBank/DDBJ databases">
        <title>A Comprehensive Approach to Explore the Metabolic and Phylogenetic Diversity of Bacterial Steroid Degradation in the Environment: Testosterone as an Example.</title>
        <authorList>
            <person name="Yang F.-C."/>
            <person name="Chen Y.-L."/>
            <person name="Yu C.-P."/>
            <person name="Tang S.-L."/>
            <person name="Wang P.-H."/>
            <person name="Ismail W."/>
            <person name="Wang C.-H."/>
            <person name="Yang C.-Y."/>
            <person name="Chiang Y.-R."/>
        </authorList>
    </citation>
    <scope>NUCLEOTIDE SEQUENCE [LARGE SCALE GENOMIC DNA]</scope>
    <source>
        <strain evidence="6 7">DSM 18526</strain>
    </source>
</reference>
<evidence type="ECO:0000313" key="7">
    <source>
        <dbReference type="Proteomes" id="UP000070250"/>
    </source>
</evidence>
<dbReference type="Pfam" id="PF00296">
    <property type="entry name" value="Bac_luciferase"/>
    <property type="match status" value="1"/>
</dbReference>
<dbReference type="STRING" id="465721.ACG33_03385"/>
<evidence type="ECO:0000256" key="1">
    <source>
        <dbReference type="ARBA" id="ARBA00022630"/>
    </source>
</evidence>
<dbReference type="InterPro" id="IPR019921">
    <property type="entry name" value="Lucif-like_OxRdtase_Rv2161c"/>
</dbReference>
<dbReference type="KEGG" id="sdf:ACG33_03385"/>
<feature type="domain" description="Luciferase-like" evidence="5">
    <location>
        <begin position="24"/>
        <end position="228"/>
    </location>
</feature>
<dbReference type="RefSeq" id="WP_066918682.1">
    <property type="nucleotide sequence ID" value="NZ_CP011971.1"/>
</dbReference>
<dbReference type="PANTHER" id="PTHR42847:SF4">
    <property type="entry name" value="ALKANESULFONATE MONOOXYGENASE-RELATED"/>
    <property type="match status" value="1"/>
</dbReference>
<evidence type="ECO:0000256" key="3">
    <source>
        <dbReference type="ARBA" id="ARBA00023002"/>
    </source>
</evidence>
<keyword evidence="4" id="KW-0503">Monooxygenase</keyword>
<protein>
    <recommendedName>
        <fullName evidence="5">Luciferase-like domain-containing protein</fullName>
    </recommendedName>
</protein>
<dbReference type="GO" id="GO:0046306">
    <property type="term" value="P:alkanesulfonate catabolic process"/>
    <property type="evidence" value="ECO:0007669"/>
    <property type="project" value="TreeGrafter"/>
</dbReference>
<keyword evidence="1" id="KW-0285">Flavoprotein</keyword>
<evidence type="ECO:0000313" key="6">
    <source>
        <dbReference type="EMBL" id="AMN46162.1"/>
    </source>
</evidence>
<evidence type="ECO:0000259" key="5">
    <source>
        <dbReference type="Pfam" id="PF00296"/>
    </source>
</evidence>
<organism evidence="6 7">
    <name type="scientific">Steroidobacter denitrificans</name>
    <dbReference type="NCBI Taxonomy" id="465721"/>
    <lineage>
        <taxon>Bacteria</taxon>
        <taxon>Pseudomonadati</taxon>
        <taxon>Pseudomonadota</taxon>
        <taxon>Gammaproteobacteria</taxon>
        <taxon>Steroidobacterales</taxon>
        <taxon>Steroidobacteraceae</taxon>
        <taxon>Steroidobacter</taxon>
    </lineage>
</organism>
<dbReference type="NCBIfam" id="TIGR03619">
    <property type="entry name" value="F420_Rv2161c"/>
    <property type="match status" value="1"/>
</dbReference>
<evidence type="ECO:0000256" key="2">
    <source>
        <dbReference type="ARBA" id="ARBA00022643"/>
    </source>
</evidence>
<gene>
    <name evidence="6" type="ORF">ACG33_03385</name>
</gene>
<sequence>MRFAIRLPANILYKALTSPWEATLPPEKSVHFAKAVDELAYDYLWVAEHIVQHPKLVPAMGAKFYEAVSAAGFLLGATQRIHLLTYICPIPYHNPLVWAKAIASVDHLSGGRLALGLAAGHLRREFEAIGVSFEKRGAICDEYLQAMKELWTSDRPEFHGEFVNFSNMIFEPKPCQSPHPPLLIGGDAKPALRRAAKFGDGWLPWQTTRREMKDAIAYIHDQPEVQARTRPFEVFTLLAEVPEEDRLNFDKMHYPRYKDETVDLIGQLKDAGATGMVVHLPKTDSYEECLDWVRWFSQEIIPLYRT</sequence>
<evidence type="ECO:0000256" key="4">
    <source>
        <dbReference type="ARBA" id="ARBA00023033"/>
    </source>
</evidence>
<dbReference type="InterPro" id="IPR050172">
    <property type="entry name" value="SsuD_RutA_monooxygenase"/>
</dbReference>
<dbReference type="PANTHER" id="PTHR42847">
    <property type="entry name" value="ALKANESULFONATE MONOOXYGENASE"/>
    <property type="match status" value="1"/>
</dbReference>
<keyword evidence="2" id="KW-0288">FMN</keyword>
<dbReference type="GO" id="GO:0008726">
    <property type="term" value="F:alkanesulfonate monooxygenase activity"/>
    <property type="evidence" value="ECO:0007669"/>
    <property type="project" value="TreeGrafter"/>
</dbReference>
<name>A0A127F6T2_STEDE</name>
<accession>A0A127F6T2</accession>
<proteinExistence type="predicted"/>
<dbReference type="InterPro" id="IPR011251">
    <property type="entry name" value="Luciferase-like_dom"/>
</dbReference>
<dbReference type="AlphaFoldDB" id="A0A127F6T2"/>
<dbReference type="EMBL" id="CP011971">
    <property type="protein sequence ID" value="AMN46162.1"/>
    <property type="molecule type" value="Genomic_DNA"/>
</dbReference>
<dbReference type="InterPro" id="IPR036661">
    <property type="entry name" value="Luciferase-like_sf"/>
</dbReference>
<dbReference type="Proteomes" id="UP000070250">
    <property type="component" value="Chromosome"/>
</dbReference>
<dbReference type="SUPFAM" id="SSF51679">
    <property type="entry name" value="Bacterial luciferase-like"/>
    <property type="match status" value="1"/>
</dbReference>
<dbReference type="Gene3D" id="3.20.20.30">
    <property type="entry name" value="Luciferase-like domain"/>
    <property type="match status" value="1"/>
</dbReference>
<keyword evidence="7" id="KW-1185">Reference proteome</keyword>